<proteinExistence type="inferred from homology"/>
<dbReference type="InterPro" id="IPR050951">
    <property type="entry name" value="Retrovirus_Pol_polyprotein"/>
</dbReference>
<accession>A0ABR3LCP5</accession>
<dbReference type="EC" id="3.1.26.4" evidence="2"/>
<evidence type="ECO:0000313" key="4">
    <source>
        <dbReference type="EMBL" id="KAL1249464.1"/>
    </source>
</evidence>
<evidence type="ECO:0000259" key="3">
    <source>
        <dbReference type="Pfam" id="PF00078"/>
    </source>
</evidence>
<dbReference type="Gene3D" id="3.10.10.10">
    <property type="entry name" value="HIV Type 1 Reverse Transcriptase, subunit A, domain 1"/>
    <property type="match status" value="1"/>
</dbReference>
<dbReference type="InterPro" id="IPR043128">
    <property type="entry name" value="Rev_trsase/Diguanyl_cyclase"/>
</dbReference>
<evidence type="ECO:0000313" key="5">
    <source>
        <dbReference type="Proteomes" id="UP001558613"/>
    </source>
</evidence>
<reference evidence="4 5" key="1">
    <citation type="submission" date="2023-09" db="EMBL/GenBank/DDBJ databases">
        <authorList>
            <person name="Wang M."/>
        </authorList>
    </citation>
    <scope>NUCLEOTIDE SEQUENCE [LARGE SCALE GENOMIC DNA]</scope>
    <source>
        <strain evidence="4">GT-2023</strain>
        <tissue evidence="4">Liver</tissue>
    </source>
</reference>
<comment type="similarity">
    <text evidence="1">Belongs to the beta type-B retroviral polymerase family. HERV class-II K(HML-2) pol subfamily.</text>
</comment>
<name>A0ABR3LCP5_9TELE</name>
<dbReference type="InterPro" id="IPR043502">
    <property type="entry name" value="DNA/RNA_pol_sf"/>
</dbReference>
<dbReference type="EMBL" id="JAYMGO010000023">
    <property type="protein sequence ID" value="KAL1249464.1"/>
    <property type="molecule type" value="Genomic_DNA"/>
</dbReference>
<gene>
    <name evidence="4" type="ORF">QQF64_020469</name>
</gene>
<dbReference type="PANTHER" id="PTHR37984">
    <property type="entry name" value="PROTEIN CBG26694"/>
    <property type="match status" value="1"/>
</dbReference>
<dbReference type="Pfam" id="PF00078">
    <property type="entry name" value="RVT_1"/>
    <property type="match status" value="1"/>
</dbReference>
<organism evidence="4 5">
    <name type="scientific">Cirrhinus molitorella</name>
    <name type="common">mud carp</name>
    <dbReference type="NCBI Taxonomy" id="172907"/>
    <lineage>
        <taxon>Eukaryota</taxon>
        <taxon>Metazoa</taxon>
        <taxon>Chordata</taxon>
        <taxon>Craniata</taxon>
        <taxon>Vertebrata</taxon>
        <taxon>Euteleostomi</taxon>
        <taxon>Actinopterygii</taxon>
        <taxon>Neopterygii</taxon>
        <taxon>Teleostei</taxon>
        <taxon>Ostariophysi</taxon>
        <taxon>Cypriniformes</taxon>
        <taxon>Cyprinidae</taxon>
        <taxon>Labeoninae</taxon>
        <taxon>Labeonini</taxon>
        <taxon>Cirrhinus</taxon>
    </lineage>
</organism>
<sequence>MRQLELDAMRIVGGSAAPPDLPRVVTAAVGTSPHLSSTPTVSPVSVPSVAKRVIRFTRAQSGKAVEQVDLNDPLVEHVLTDDEQNCVSEMKKNDVRDSVKVSKNLLGSFNSLDLPISRAQIIAAQKDDLSLSKPNQVIARAPLSPIPVVGEAFEEVLVDCVGPLPKTKAGCDMKADEDGLLLRNTPQQCGRLDNSAILANLPSHLCNLPAEKMHDVVKLVTSFPSLFSDVPSQTNAMRHDIDVQNAKPIKQHAYRVNAVKRAVMKKETDYLVENGLARYSCSSWSSPCLLVNKPDGSVRFCMDYRRVNAVTVPDSYPLPRMEDCVDSIGSAKFVSKLDLLKGYWQVPLTQRASDISAFVTPDCFMQYNVMAFGMRNAPATFQRLIQTVLAGVPHSKCVFGQATVTYLGRQVGQGQVKPVEAKVAAITEFPTPVTRRELRRFLGMETLGLVASPVIHLERDDWRGWRDGAVL</sequence>
<feature type="domain" description="Reverse transcriptase" evidence="3">
    <location>
        <begin position="291"/>
        <end position="396"/>
    </location>
</feature>
<dbReference type="PANTHER" id="PTHR37984:SF5">
    <property type="entry name" value="PROTEIN NYNRIN-LIKE"/>
    <property type="match status" value="1"/>
</dbReference>
<dbReference type="Proteomes" id="UP001558613">
    <property type="component" value="Unassembled WGS sequence"/>
</dbReference>
<evidence type="ECO:0000256" key="1">
    <source>
        <dbReference type="ARBA" id="ARBA00010879"/>
    </source>
</evidence>
<dbReference type="Gene3D" id="3.30.70.270">
    <property type="match status" value="1"/>
</dbReference>
<comment type="caution">
    <text evidence="4">The sequence shown here is derived from an EMBL/GenBank/DDBJ whole genome shotgun (WGS) entry which is preliminary data.</text>
</comment>
<keyword evidence="5" id="KW-1185">Reference proteome</keyword>
<evidence type="ECO:0000256" key="2">
    <source>
        <dbReference type="ARBA" id="ARBA00012180"/>
    </source>
</evidence>
<dbReference type="SUPFAM" id="SSF56672">
    <property type="entry name" value="DNA/RNA polymerases"/>
    <property type="match status" value="1"/>
</dbReference>
<protein>
    <recommendedName>
        <fullName evidence="2">ribonuclease H</fullName>
        <ecNumber evidence="2">3.1.26.4</ecNumber>
    </recommendedName>
</protein>
<dbReference type="InterPro" id="IPR000477">
    <property type="entry name" value="RT_dom"/>
</dbReference>
<dbReference type="CDD" id="cd01647">
    <property type="entry name" value="RT_LTR"/>
    <property type="match status" value="1"/>
</dbReference>